<evidence type="ECO:0000313" key="2">
    <source>
        <dbReference type="Proteomes" id="UP000488299"/>
    </source>
</evidence>
<keyword evidence="2" id="KW-1185">Reference proteome</keyword>
<name>A0A7J5U6E4_9BACT</name>
<dbReference type="AlphaFoldDB" id="A0A7J5U6E4"/>
<dbReference type="InterPro" id="IPR023393">
    <property type="entry name" value="START-like_dom_sf"/>
</dbReference>
<proteinExistence type="predicted"/>
<dbReference type="RefSeq" id="WP_152122257.1">
    <property type="nucleotide sequence ID" value="NZ_WELI01000001.1"/>
</dbReference>
<evidence type="ECO:0000313" key="1">
    <source>
        <dbReference type="EMBL" id="KAB7732720.1"/>
    </source>
</evidence>
<gene>
    <name evidence="1" type="ORF">F5984_01850</name>
</gene>
<evidence type="ECO:0008006" key="3">
    <source>
        <dbReference type="Google" id="ProtNLM"/>
    </source>
</evidence>
<accession>A0A7J5U6E4</accession>
<organism evidence="1 2">
    <name type="scientific">Rudanella paleaurantiibacter</name>
    <dbReference type="NCBI Taxonomy" id="2614655"/>
    <lineage>
        <taxon>Bacteria</taxon>
        <taxon>Pseudomonadati</taxon>
        <taxon>Bacteroidota</taxon>
        <taxon>Cytophagia</taxon>
        <taxon>Cytophagales</taxon>
        <taxon>Cytophagaceae</taxon>
        <taxon>Rudanella</taxon>
    </lineage>
</organism>
<protein>
    <recommendedName>
        <fullName evidence="3">SRPBCC family protein</fullName>
    </recommendedName>
</protein>
<dbReference type="EMBL" id="WELI01000001">
    <property type="protein sequence ID" value="KAB7732720.1"/>
    <property type="molecule type" value="Genomic_DNA"/>
</dbReference>
<dbReference type="Gene3D" id="3.30.530.20">
    <property type="match status" value="1"/>
</dbReference>
<comment type="caution">
    <text evidence="1">The sequence shown here is derived from an EMBL/GenBank/DDBJ whole genome shotgun (WGS) entry which is preliminary data.</text>
</comment>
<reference evidence="1 2" key="1">
    <citation type="submission" date="2019-10" db="EMBL/GenBank/DDBJ databases">
        <title>Rudanella paleaurantiibacter sp. nov., isolated from sludge.</title>
        <authorList>
            <person name="Xu S.Q."/>
        </authorList>
    </citation>
    <scope>NUCLEOTIDE SEQUENCE [LARGE SCALE GENOMIC DNA]</scope>
    <source>
        <strain evidence="1 2">HX-22-17</strain>
    </source>
</reference>
<sequence>MKLVLTTPVRQSVTQVWAGFDRQLFNRLAPPFPPVEVVRFDGCLKGDVVHLRLNFILFKQDWISDIIDQQTVPNQGMTAQPDEIFFVDQGTRLPFFLRYWQHRHRLVRDPKTGGTLIIDDINFRTPSRLTDYLFYPLMWLQFAYRKPIYRRVFK</sequence>
<dbReference type="Proteomes" id="UP000488299">
    <property type="component" value="Unassembled WGS sequence"/>
</dbReference>